<dbReference type="GO" id="GO:0017061">
    <property type="term" value="F:S-methyl-5-thioadenosine phosphorylase activity"/>
    <property type="evidence" value="ECO:0007669"/>
    <property type="project" value="UniProtKB-EC"/>
</dbReference>
<evidence type="ECO:0000313" key="13">
    <source>
        <dbReference type="Proteomes" id="UP000194903"/>
    </source>
</evidence>
<organism evidence="12 13">
    <name type="scientific">Butyricicoccus porcorum</name>
    <dbReference type="NCBI Taxonomy" id="1945634"/>
    <lineage>
        <taxon>Bacteria</taxon>
        <taxon>Bacillati</taxon>
        <taxon>Bacillota</taxon>
        <taxon>Clostridia</taxon>
        <taxon>Eubacteriales</taxon>
        <taxon>Butyricicoccaceae</taxon>
        <taxon>Butyricicoccus</taxon>
    </lineage>
</organism>
<evidence type="ECO:0000256" key="1">
    <source>
        <dbReference type="ARBA" id="ARBA00000553"/>
    </source>
</evidence>
<protein>
    <recommendedName>
        <fullName evidence="11">Purine nucleoside phosphorylase</fullName>
    </recommendedName>
</protein>
<comment type="catalytic activity">
    <reaction evidence="1">
        <text>inosine + phosphate = alpha-D-ribose 1-phosphate + hypoxanthine</text>
        <dbReference type="Rhea" id="RHEA:27646"/>
        <dbReference type="ChEBI" id="CHEBI:17368"/>
        <dbReference type="ChEBI" id="CHEBI:17596"/>
        <dbReference type="ChEBI" id="CHEBI:43474"/>
        <dbReference type="ChEBI" id="CHEBI:57720"/>
        <dbReference type="EC" id="2.4.2.1"/>
    </reaction>
    <physiologicalReaction direction="left-to-right" evidence="1">
        <dbReference type="Rhea" id="RHEA:27647"/>
    </physiologicalReaction>
</comment>
<gene>
    <name evidence="12" type="ORF">CBW42_06425</name>
</gene>
<dbReference type="PANTHER" id="PTHR30616:SF2">
    <property type="entry name" value="PURINE NUCLEOSIDE PHOSPHORYLASE LACC1"/>
    <property type="match status" value="1"/>
</dbReference>
<reference evidence="12 13" key="1">
    <citation type="submission" date="2017-05" db="EMBL/GenBank/DDBJ databases">
        <title>Butyricicoccus porcorum sp. nov. a butyrate-producing bacterium from the swine intestinal tract.</title>
        <authorList>
            <person name="Trachsel J."/>
            <person name="Humphrey S."/>
            <person name="Allen H.K."/>
        </authorList>
    </citation>
    <scope>NUCLEOTIDE SEQUENCE [LARGE SCALE GENOMIC DNA]</scope>
    <source>
        <strain evidence="12">BB10</strain>
    </source>
</reference>
<name>A0A252F3U6_9FIRM</name>
<dbReference type="EMBL" id="NHOC01000005">
    <property type="protein sequence ID" value="OUM20464.1"/>
    <property type="molecule type" value="Genomic_DNA"/>
</dbReference>
<sequence>MDQLIHRREENGLIYYTCDTITTPHLFTTKFGGVSTGYLSSLNLGFNRGDERENVLKNYQILADHFGVPRERMTMTKQVHGDCVRVVDENTMGMGLGQPMSWQTDAIVTNLPNVPLCGYYADCVVTLLHDPVSRSIGVCHSGWRGTANGILAKTVHTMQEQYGAQPENIEAVIGPSIHSCCFETDADVPDAMRETMGQAVEPFIERRGAKYFIDLQGINRMRLEDAGVKKVTDSGLCTKCMHDEFWSHRATNGRRGVQAGIIMLEGEQS</sequence>
<keyword evidence="6" id="KW-0378">Hydrolase</keyword>
<dbReference type="Pfam" id="PF02578">
    <property type="entry name" value="Cu-oxidase_4"/>
    <property type="match status" value="1"/>
</dbReference>
<dbReference type="OrthoDB" id="4279at2"/>
<evidence type="ECO:0000313" key="12">
    <source>
        <dbReference type="EMBL" id="OUM20464.1"/>
    </source>
</evidence>
<evidence type="ECO:0000256" key="3">
    <source>
        <dbReference type="ARBA" id="ARBA00007353"/>
    </source>
</evidence>
<comment type="catalytic activity">
    <reaction evidence="8">
        <text>adenosine + H2O + H(+) = inosine + NH4(+)</text>
        <dbReference type="Rhea" id="RHEA:24408"/>
        <dbReference type="ChEBI" id="CHEBI:15377"/>
        <dbReference type="ChEBI" id="CHEBI:15378"/>
        <dbReference type="ChEBI" id="CHEBI:16335"/>
        <dbReference type="ChEBI" id="CHEBI:17596"/>
        <dbReference type="ChEBI" id="CHEBI:28938"/>
        <dbReference type="EC" id="3.5.4.4"/>
    </reaction>
    <physiologicalReaction direction="left-to-right" evidence="8">
        <dbReference type="Rhea" id="RHEA:24409"/>
    </physiologicalReaction>
</comment>
<dbReference type="GO" id="GO:0016787">
    <property type="term" value="F:hydrolase activity"/>
    <property type="evidence" value="ECO:0007669"/>
    <property type="project" value="UniProtKB-KW"/>
</dbReference>
<evidence type="ECO:0000256" key="6">
    <source>
        <dbReference type="ARBA" id="ARBA00022801"/>
    </source>
</evidence>
<dbReference type="Proteomes" id="UP000194903">
    <property type="component" value="Unassembled WGS sequence"/>
</dbReference>
<dbReference type="InterPro" id="IPR011324">
    <property type="entry name" value="Cytotoxic_necrot_fac-like_cat"/>
</dbReference>
<dbReference type="AlphaFoldDB" id="A0A252F3U6"/>
<evidence type="ECO:0000256" key="10">
    <source>
        <dbReference type="ARBA" id="ARBA00049893"/>
    </source>
</evidence>
<dbReference type="CDD" id="cd16833">
    <property type="entry name" value="YfiH"/>
    <property type="match status" value="1"/>
</dbReference>
<dbReference type="NCBIfam" id="TIGR00726">
    <property type="entry name" value="peptidoglycan editing factor PgeF"/>
    <property type="match status" value="1"/>
</dbReference>
<dbReference type="GO" id="GO:0005507">
    <property type="term" value="F:copper ion binding"/>
    <property type="evidence" value="ECO:0007669"/>
    <property type="project" value="TreeGrafter"/>
</dbReference>
<keyword evidence="5" id="KW-0479">Metal-binding</keyword>
<dbReference type="SUPFAM" id="SSF64438">
    <property type="entry name" value="CNF1/YfiH-like putative cysteine hydrolases"/>
    <property type="match status" value="1"/>
</dbReference>
<accession>A0A252F3U6</accession>
<dbReference type="RefSeq" id="WP_087018901.1">
    <property type="nucleotide sequence ID" value="NZ_CP178353.1"/>
</dbReference>
<dbReference type="InterPro" id="IPR038371">
    <property type="entry name" value="Cu_polyphenol_OxRdtase_sf"/>
</dbReference>
<keyword evidence="13" id="KW-1185">Reference proteome</keyword>
<evidence type="ECO:0000256" key="2">
    <source>
        <dbReference type="ARBA" id="ARBA00003215"/>
    </source>
</evidence>
<evidence type="ECO:0000256" key="7">
    <source>
        <dbReference type="ARBA" id="ARBA00022833"/>
    </source>
</evidence>
<comment type="function">
    <text evidence="2">Purine nucleoside enzyme that catalyzes the phosphorolysis of adenosine and inosine nucleosides, yielding D-ribose 1-phosphate and the respective free bases, adenine and hypoxanthine. Also catalyzes the phosphorolysis of S-methyl-5'-thioadenosine into adenine and S-methyl-5-thio-alpha-D-ribose 1-phosphate. Also has adenosine deaminase activity.</text>
</comment>
<keyword evidence="7" id="KW-0862">Zinc</keyword>
<evidence type="ECO:0000256" key="9">
    <source>
        <dbReference type="ARBA" id="ARBA00048968"/>
    </source>
</evidence>
<evidence type="ECO:0000256" key="8">
    <source>
        <dbReference type="ARBA" id="ARBA00047989"/>
    </source>
</evidence>
<keyword evidence="4" id="KW-0808">Transferase</keyword>
<dbReference type="PANTHER" id="PTHR30616">
    <property type="entry name" value="UNCHARACTERIZED PROTEIN YFIH"/>
    <property type="match status" value="1"/>
</dbReference>
<comment type="similarity">
    <text evidence="3 11">Belongs to the purine nucleoside phosphorylase YfiH/LACC1 family.</text>
</comment>
<evidence type="ECO:0000256" key="5">
    <source>
        <dbReference type="ARBA" id="ARBA00022723"/>
    </source>
</evidence>
<proteinExistence type="inferred from homology"/>
<evidence type="ECO:0000256" key="11">
    <source>
        <dbReference type="RuleBase" id="RU361274"/>
    </source>
</evidence>
<comment type="catalytic activity">
    <reaction evidence="10">
        <text>S-methyl-5'-thioadenosine + phosphate = 5-(methylsulfanyl)-alpha-D-ribose 1-phosphate + adenine</text>
        <dbReference type="Rhea" id="RHEA:11852"/>
        <dbReference type="ChEBI" id="CHEBI:16708"/>
        <dbReference type="ChEBI" id="CHEBI:17509"/>
        <dbReference type="ChEBI" id="CHEBI:43474"/>
        <dbReference type="ChEBI" id="CHEBI:58533"/>
        <dbReference type="EC" id="2.4.2.28"/>
    </reaction>
    <physiologicalReaction direction="left-to-right" evidence="10">
        <dbReference type="Rhea" id="RHEA:11853"/>
    </physiologicalReaction>
</comment>
<dbReference type="InterPro" id="IPR003730">
    <property type="entry name" value="Cu_polyphenol_OxRdtase"/>
</dbReference>
<dbReference type="Gene3D" id="3.60.140.10">
    <property type="entry name" value="CNF1/YfiH-like putative cysteine hydrolases"/>
    <property type="match status" value="1"/>
</dbReference>
<comment type="catalytic activity">
    <reaction evidence="9">
        <text>adenosine + phosphate = alpha-D-ribose 1-phosphate + adenine</text>
        <dbReference type="Rhea" id="RHEA:27642"/>
        <dbReference type="ChEBI" id="CHEBI:16335"/>
        <dbReference type="ChEBI" id="CHEBI:16708"/>
        <dbReference type="ChEBI" id="CHEBI:43474"/>
        <dbReference type="ChEBI" id="CHEBI:57720"/>
        <dbReference type="EC" id="2.4.2.1"/>
    </reaction>
    <physiologicalReaction direction="left-to-right" evidence="9">
        <dbReference type="Rhea" id="RHEA:27643"/>
    </physiologicalReaction>
</comment>
<evidence type="ECO:0000256" key="4">
    <source>
        <dbReference type="ARBA" id="ARBA00022679"/>
    </source>
</evidence>
<comment type="caution">
    <text evidence="12">The sequence shown here is derived from an EMBL/GenBank/DDBJ whole genome shotgun (WGS) entry which is preliminary data.</text>
</comment>